<dbReference type="RefSeq" id="WP_047765480.1">
    <property type="nucleotide sequence ID" value="NZ_LAQL01000014.1"/>
</dbReference>
<evidence type="ECO:0000256" key="9">
    <source>
        <dbReference type="ARBA" id="ARBA00023136"/>
    </source>
</evidence>
<sequence length="351" mass="39447">MISDTRQQDRPIALWLLLCCGMILAMAVIGAITRLTESGLSIMVWEPFKGILPPMNKGEWERMFDIYKQIPEYQQENLGMSLEEFKSIFWWEFIHRLWGRAIGIVFLLPFVWFLIRGKIRKSLIPHLILMFILGGLQGGLGWYMVASGFADRTDVSQYRLTAHLLMAFAIYAYIFWVAIGLLLPLPSRNSALSSTKLHIPLCLIPILVTITIASGGLVAGLNAGMIYNTFPLMDGDIIPDAYHALEPWYLNIFENVAAVQFNHRALAITTFILTLAIWVWSVILRRSSNLAFALNLLLLSSVGQVMLGISTLLLVVPISLAAMHQAGGLLYLTASLYALYVVRRDKNPALY</sequence>
<accession>A0A0H2MAH1</accession>
<dbReference type="Proteomes" id="UP000035444">
    <property type="component" value="Unassembled WGS sequence"/>
</dbReference>
<evidence type="ECO:0000256" key="2">
    <source>
        <dbReference type="ARBA" id="ARBA00004141"/>
    </source>
</evidence>
<comment type="caution">
    <text evidence="13">The sequence shown here is derived from an EMBL/GenBank/DDBJ whole genome shotgun (WGS) entry which is preliminary data.</text>
</comment>
<proteinExistence type="inferred from homology"/>
<evidence type="ECO:0000256" key="8">
    <source>
        <dbReference type="ARBA" id="ARBA00023133"/>
    </source>
</evidence>
<feature type="transmembrane region" description="Helical" evidence="12">
    <location>
        <begin position="97"/>
        <end position="115"/>
    </location>
</feature>
<evidence type="ECO:0000256" key="6">
    <source>
        <dbReference type="ARBA" id="ARBA00023002"/>
    </source>
</evidence>
<keyword evidence="7 12" id="KW-0408">Iron</keyword>
<comment type="cofactor">
    <cofactor evidence="1 12">
        <name>heme b</name>
        <dbReference type="ChEBI" id="CHEBI:60344"/>
    </cofactor>
</comment>
<comment type="similarity">
    <text evidence="12">Belongs to the COX15/CtaA family. Type 2 subfamily.</text>
</comment>
<evidence type="ECO:0000313" key="13">
    <source>
        <dbReference type="EMBL" id="KLN59504.1"/>
    </source>
</evidence>
<evidence type="ECO:0000256" key="7">
    <source>
        <dbReference type="ARBA" id="ARBA00023004"/>
    </source>
</evidence>
<feature type="transmembrane region" description="Helical" evidence="12">
    <location>
        <begin position="12"/>
        <end position="33"/>
    </location>
</feature>
<dbReference type="InterPro" id="IPR023754">
    <property type="entry name" value="HemeA_Synthase_type2"/>
</dbReference>
<feature type="transmembrane region" description="Helical" evidence="12">
    <location>
        <begin position="197"/>
        <end position="221"/>
    </location>
</feature>
<evidence type="ECO:0000313" key="14">
    <source>
        <dbReference type="Proteomes" id="UP000035444"/>
    </source>
</evidence>
<keyword evidence="4 12" id="KW-0479">Metal-binding</keyword>
<feature type="transmembrane region" description="Helical" evidence="12">
    <location>
        <begin position="265"/>
        <end position="284"/>
    </location>
</feature>
<keyword evidence="14" id="KW-1185">Reference proteome</keyword>
<comment type="subunit">
    <text evidence="12">Interacts with CtaB.</text>
</comment>
<dbReference type="UniPathway" id="UPA00269">
    <property type="reaction ID" value="UER00713"/>
</dbReference>
<dbReference type="PANTHER" id="PTHR23289:SF2">
    <property type="entry name" value="CYTOCHROME C OXIDASE ASSEMBLY PROTEIN COX15 HOMOLOG"/>
    <property type="match status" value="1"/>
</dbReference>
<dbReference type="AlphaFoldDB" id="A0A0H2MAH1"/>
<dbReference type="EC" id="1.17.99.9" evidence="12"/>
<dbReference type="GO" id="GO:0006784">
    <property type="term" value="P:heme A biosynthetic process"/>
    <property type="evidence" value="ECO:0007669"/>
    <property type="project" value="UniProtKB-UniRule"/>
</dbReference>
<dbReference type="STRING" id="1489064.WH96_17265"/>
<gene>
    <name evidence="12" type="primary">ctaA</name>
    <name evidence="13" type="ORF">WH96_17265</name>
</gene>
<dbReference type="GO" id="GO:0120547">
    <property type="term" value="F:heme A synthase activity"/>
    <property type="evidence" value="ECO:0007669"/>
    <property type="project" value="UniProtKB-EC"/>
</dbReference>
<name>A0A0H2MAH1_9PROT</name>
<dbReference type="GO" id="GO:0005886">
    <property type="term" value="C:plasma membrane"/>
    <property type="evidence" value="ECO:0007669"/>
    <property type="project" value="UniProtKB-SubCell"/>
</dbReference>
<evidence type="ECO:0000256" key="4">
    <source>
        <dbReference type="ARBA" id="ARBA00022723"/>
    </source>
</evidence>
<feature type="binding site" description="axial binding residue" evidence="12">
    <location>
        <position position="263"/>
    </location>
    <ligand>
        <name>heme</name>
        <dbReference type="ChEBI" id="CHEBI:30413"/>
    </ligand>
    <ligandPart>
        <name>Fe</name>
        <dbReference type="ChEBI" id="CHEBI:18248"/>
    </ligandPart>
</feature>
<dbReference type="OrthoDB" id="9793156at2"/>
<evidence type="ECO:0000256" key="11">
    <source>
        <dbReference type="ARBA" id="ARBA00048044"/>
    </source>
</evidence>
<protein>
    <recommendedName>
        <fullName evidence="12">Heme A synthase</fullName>
        <shortName evidence="12">HAS</shortName>
        <ecNumber evidence="12">1.17.99.9</ecNumber>
    </recommendedName>
    <alternativeName>
        <fullName evidence="12">Cytochrome aa3-controlling protein</fullName>
    </alternativeName>
</protein>
<dbReference type="GO" id="GO:0016653">
    <property type="term" value="F:oxidoreductase activity, acting on NAD(P)H, heme protein as acceptor"/>
    <property type="evidence" value="ECO:0007669"/>
    <property type="project" value="TreeGrafter"/>
</dbReference>
<dbReference type="HAMAP" id="MF_01665">
    <property type="entry name" value="HemeA_synth_type2"/>
    <property type="match status" value="1"/>
</dbReference>
<keyword evidence="12" id="KW-1003">Cell membrane</keyword>
<comment type="subcellular location">
    <subcellularLocation>
        <location evidence="12">Cell membrane</location>
        <topology evidence="12">Multi-pass membrane protein</topology>
    </subcellularLocation>
    <subcellularLocation>
        <location evidence="2">Membrane</location>
        <topology evidence="2">Multi-pass membrane protein</topology>
    </subcellularLocation>
</comment>
<comment type="function">
    <text evidence="12">Catalyzes the conversion of heme O to heme A by two successive hydroxylations of the methyl group at C8. The first hydroxylation forms heme I, the second hydroxylation results in an unstable dihydroxymethyl group, which spontaneously dehydrates, resulting in the formyl group of heme A.</text>
</comment>
<evidence type="ECO:0000256" key="5">
    <source>
        <dbReference type="ARBA" id="ARBA00022989"/>
    </source>
</evidence>
<reference evidence="13 14" key="1">
    <citation type="submission" date="2015-03" db="EMBL/GenBank/DDBJ databases">
        <title>Genome Sequence of Kiloniella spongiae MEBiC09566, isolated from a marine sponge.</title>
        <authorList>
            <person name="Shao Z."/>
            <person name="Wang L."/>
            <person name="Li X."/>
        </authorList>
    </citation>
    <scope>NUCLEOTIDE SEQUENCE [LARGE SCALE GENOMIC DNA]</scope>
    <source>
        <strain evidence="13 14">MEBiC09566</strain>
    </source>
</reference>
<evidence type="ECO:0000256" key="10">
    <source>
        <dbReference type="ARBA" id="ARBA00044501"/>
    </source>
</evidence>
<feature type="transmembrane region" description="Helical" evidence="12">
    <location>
        <begin position="322"/>
        <end position="342"/>
    </location>
</feature>
<keyword evidence="8 12" id="KW-0350">Heme biosynthesis</keyword>
<dbReference type="PANTHER" id="PTHR23289">
    <property type="entry name" value="CYTOCHROME C OXIDASE ASSEMBLY PROTEIN COX15"/>
    <property type="match status" value="1"/>
</dbReference>
<keyword evidence="3 12" id="KW-0812">Transmembrane</keyword>
<comment type="pathway">
    <text evidence="10 12">Porphyrin-containing compound metabolism; heme A biosynthesis; heme A from heme O: step 1/1.</text>
</comment>
<organism evidence="13 14">
    <name type="scientific">Kiloniella spongiae</name>
    <dbReference type="NCBI Taxonomy" id="1489064"/>
    <lineage>
        <taxon>Bacteria</taxon>
        <taxon>Pseudomonadati</taxon>
        <taxon>Pseudomonadota</taxon>
        <taxon>Alphaproteobacteria</taxon>
        <taxon>Rhodospirillales</taxon>
        <taxon>Kiloniellaceae</taxon>
        <taxon>Kiloniella</taxon>
    </lineage>
</organism>
<evidence type="ECO:0000256" key="12">
    <source>
        <dbReference type="HAMAP-Rule" id="MF_01665"/>
    </source>
</evidence>
<evidence type="ECO:0000256" key="1">
    <source>
        <dbReference type="ARBA" id="ARBA00001970"/>
    </source>
</evidence>
<dbReference type="GO" id="GO:0046872">
    <property type="term" value="F:metal ion binding"/>
    <property type="evidence" value="ECO:0007669"/>
    <property type="project" value="UniProtKB-KW"/>
</dbReference>
<dbReference type="InterPro" id="IPR003780">
    <property type="entry name" value="COX15/CtaA_fam"/>
</dbReference>
<keyword evidence="5 12" id="KW-1133">Transmembrane helix</keyword>
<comment type="catalytic activity">
    <reaction evidence="11">
        <text>Fe(II)-heme o + 2 A + H2O = Fe(II)-heme a + 2 AH2</text>
        <dbReference type="Rhea" id="RHEA:63388"/>
        <dbReference type="ChEBI" id="CHEBI:13193"/>
        <dbReference type="ChEBI" id="CHEBI:15377"/>
        <dbReference type="ChEBI" id="CHEBI:17499"/>
        <dbReference type="ChEBI" id="CHEBI:60530"/>
        <dbReference type="ChEBI" id="CHEBI:61715"/>
        <dbReference type="EC" id="1.17.99.9"/>
    </reaction>
    <physiologicalReaction direction="left-to-right" evidence="11">
        <dbReference type="Rhea" id="RHEA:63389"/>
    </physiologicalReaction>
</comment>
<dbReference type="PATRIC" id="fig|1489064.4.peg.445"/>
<feature type="transmembrane region" description="Helical" evidence="12">
    <location>
        <begin position="296"/>
        <end position="316"/>
    </location>
</feature>
<feature type="transmembrane region" description="Helical" evidence="12">
    <location>
        <begin position="165"/>
        <end position="185"/>
    </location>
</feature>
<feature type="binding site" description="axial binding residue" evidence="12">
    <location>
        <position position="324"/>
    </location>
    <ligand>
        <name>heme</name>
        <dbReference type="ChEBI" id="CHEBI:30413"/>
    </ligand>
    <ligandPart>
        <name>Fe</name>
        <dbReference type="ChEBI" id="CHEBI:18248"/>
    </ligandPart>
</feature>
<evidence type="ECO:0000256" key="3">
    <source>
        <dbReference type="ARBA" id="ARBA00022692"/>
    </source>
</evidence>
<feature type="transmembrane region" description="Helical" evidence="12">
    <location>
        <begin position="127"/>
        <end position="145"/>
    </location>
</feature>
<keyword evidence="6 12" id="KW-0560">Oxidoreductase</keyword>
<dbReference type="EMBL" id="LAQL01000014">
    <property type="protein sequence ID" value="KLN59504.1"/>
    <property type="molecule type" value="Genomic_DNA"/>
</dbReference>
<keyword evidence="9 12" id="KW-0472">Membrane</keyword>
<dbReference type="Pfam" id="PF02628">
    <property type="entry name" value="COX15-CtaA"/>
    <property type="match status" value="1"/>
</dbReference>